<keyword evidence="2" id="KW-1185">Reference proteome</keyword>
<accession>A0ABS9SK68</accession>
<dbReference type="RefSeq" id="WP_240830443.1">
    <property type="nucleotide sequence ID" value="NZ_JAKWBL010000002.1"/>
</dbReference>
<evidence type="ECO:0000313" key="2">
    <source>
        <dbReference type="Proteomes" id="UP001202248"/>
    </source>
</evidence>
<dbReference type="EMBL" id="JAKWBL010000002">
    <property type="protein sequence ID" value="MCH5598771.1"/>
    <property type="molecule type" value="Genomic_DNA"/>
</dbReference>
<dbReference type="Proteomes" id="UP001202248">
    <property type="component" value="Unassembled WGS sequence"/>
</dbReference>
<evidence type="ECO:0000313" key="1">
    <source>
        <dbReference type="EMBL" id="MCH5598771.1"/>
    </source>
</evidence>
<gene>
    <name evidence="1" type="ORF">MKP09_13075</name>
</gene>
<protein>
    <submittedName>
        <fullName evidence="1">Uncharacterized protein</fullName>
    </submittedName>
</protein>
<organism evidence="1 2">
    <name type="scientific">Niabella ginsengisoli</name>
    <dbReference type="NCBI Taxonomy" id="522298"/>
    <lineage>
        <taxon>Bacteria</taxon>
        <taxon>Pseudomonadati</taxon>
        <taxon>Bacteroidota</taxon>
        <taxon>Chitinophagia</taxon>
        <taxon>Chitinophagales</taxon>
        <taxon>Chitinophagaceae</taxon>
        <taxon>Niabella</taxon>
    </lineage>
</organism>
<name>A0ABS9SK68_9BACT</name>
<reference evidence="1 2" key="1">
    <citation type="submission" date="2022-02" db="EMBL/GenBank/DDBJ databases">
        <authorList>
            <person name="Min J."/>
        </authorList>
    </citation>
    <scope>NUCLEOTIDE SEQUENCE [LARGE SCALE GENOMIC DNA]</scope>
    <source>
        <strain evidence="1 2">GR10-1</strain>
    </source>
</reference>
<proteinExistence type="predicted"/>
<comment type="caution">
    <text evidence="1">The sequence shown here is derived from an EMBL/GenBank/DDBJ whole genome shotgun (WGS) entry which is preliminary data.</text>
</comment>
<sequence length="89" mass="10759">MVWDNKGNQSTYSKISYWRMGLLKTDDWKGAKWIAYDVLPDSNQYIPLMHGNGKKHGENDRMFCRFLEKILKLKNRQSRDSLHFWFRAF</sequence>